<protein>
    <recommendedName>
        <fullName evidence="4">Peroxidase</fullName>
    </recommendedName>
</protein>
<dbReference type="Gene3D" id="1.10.520.10">
    <property type="match status" value="1"/>
</dbReference>
<feature type="non-terminal residue" evidence="2">
    <location>
        <position position="128"/>
    </location>
</feature>
<keyword evidence="1" id="KW-0732">Signal</keyword>
<dbReference type="AlphaFoldDB" id="A0A8E2F0V8"/>
<dbReference type="InterPro" id="IPR010255">
    <property type="entry name" value="Haem_peroxidase_sf"/>
</dbReference>
<dbReference type="GO" id="GO:0004601">
    <property type="term" value="F:peroxidase activity"/>
    <property type="evidence" value="ECO:0007669"/>
    <property type="project" value="InterPro"/>
</dbReference>
<feature type="signal peptide" evidence="1">
    <location>
        <begin position="1"/>
        <end position="21"/>
    </location>
</feature>
<sequence>MRVFLLSSFILFFSLLSPSRSALHYPTALLSRLEHLLVDTDGAFRSGFKDAITPCSNYVSGSQLLGRQTSSQWLRVAFHDFVTAHVDEGTGGIDASIGFETLRSEDSGSAFNDSFAFFAPYVDAQTSS</sequence>
<accession>A0A8E2F0V8</accession>
<organism evidence="2 3">
    <name type="scientific">Glonium stellatum</name>
    <dbReference type="NCBI Taxonomy" id="574774"/>
    <lineage>
        <taxon>Eukaryota</taxon>
        <taxon>Fungi</taxon>
        <taxon>Dikarya</taxon>
        <taxon>Ascomycota</taxon>
        <taxon>Pezizomycotina</taxon>
        <taxon>Dothideomycetes</taxon>
        <taxon>Pleosporomycetidae</taxon>
        <taxon>Gloniales</taxon>
        <taxon>Gloniaceae</taxon>
        <taxon>Glonium</taxon>
    </lineage>
</organism>
<evidence type="ECO:0008006" key="4">
    <source>
        <dbReference type="Google" id="ProtNLM"/>
    </source>
</evidence>
<dbReference type="GO" id="GO:0006979">
    <property type="term" value="P:response to oxidative stress"/>
    <property type="evidence" value="ECO:0007669"/>
    <property type="project" value="InterPro"/>
</dbReference>
<evidence type="ECO:0000313" key="3">
    <source>
        <dbReference type="Proteomes" id="UP000250140"/>
    </source>
</evidence>
<gene>
    <name evidence="2" type="ORF">AOQ84DRAFT_376761</name>
</gene>
<dbReference type="EMBL" id="KV749661">
    <property type="protein sequence ID" value="OCL08409.1"/>
    <property type="molecule type" value="Genomic_DNA"/>
</dbReference>
<evidence type="ECO:0000256" key="1">
    <source>
        <dbReference type="SAM" id="SignalP"/>
    </source>
</evidence>
<keyword evidence="3" id="KW-1185">Reference proteome</keyword>
<proteinExistence type="predicted"/>
<reference evidence="2 3" key="1">
    <citation type="journal article" date="2016" name="Nat. Commun.">
        <title>Ectomycorrhizal ecology is imprinted in the genome of the dominant symbiotic fungus Cenococcum geophilum.</title>
        <authorList>
            <consortium name="DOE Joint Genome Institute"/>
            <person name="Peter M."/>
            <person name="Kohler A."/>
            <person name="Ohm R.A."/>
            <person name="Kuo A."/>
            <person name="Krutzmann J."/>
            <person name="Morin E."/>
            <person name="Arend M."/>
            <person name="Barry K.W."/>
            <person name="Binder M."/>
            <person name="Choi C."/>
            <person name="Clum A."/>
            <person name="Copeland A."/>
            <person name="Grisel N."/>
            <person name="Haridas S."/>
            <person name="Kipfer T."/>
            <person name="LaButti K."/>
            <person name="Lindquist E."/>
            <person name="Lipzen A."/>
            <person name="Maire R."/>
            <person name="Meier B."/>
            <person name="Mihaltcheva S."/>
            <person name="Molinier V."/>
            <person name="Murat C."/>
            <person name="Poggeler S."/>
            <person name="Quandt C.A."/>
            <person name="Sperisen C."/>
            <person name="Tritt A."/>
            <person name="Tisserant E."/>
            <person name="Crous P.W."/>
            <person name="Henrissat B."/>
            <person name="Nehls U."/>
            <person name="Egli S."/>
            <person name="Spatafora J.W."/>
            <person name="Grigoriev I.V."/>
            <person name="Martin F.M."/>
        </authorList>
    </citation>
    <scope>NUCLEOTIDE SEQUENCE [LARGE SCALE GENOMIC DNA]</scope>
    <source>
        <strain evidence="2 3">CBS 207.34</strain>
    </source>
</reference>
<feature type="chain" id="PRO_5034276440" description="Peroxidase" evidence="1">
    <location>
        <begin position="22"/>
        <end position="128"/>
    </location>
</feature>
<name>A0A8E2F0V8_9PEZI</name>
<dbReference type="SUPFAM" id="SSF48113">
    <property type="entry name" value="Heme-dependent peroxidases"/>
    <property type="match status" value="1"/>
</dbReference>
<dbReference type="Proteomes" id="UP000250140">
    <property type="component" value="Unassembled WGS sequence"/>
</dbReference>
<dbReference type="OrthoDB" id="5985073at2759"/>
<evidence type="ECO:0000313" key="2">
    <source>
        <dbReference type="EMBL" id="OCL08409.1"/>
    </source>
</evidence>
<dbReference type="GO" id="GO:0020037">
    <property type="term" value="F:heme binding"/>
    <property type="evidence" value="ECO:0007669"/>
    <property type="project" value="InterPro"/>
</dbReference>